<keyword evidence="5" id="KW-0411">Iron-sulfur</keyword>
<dbReference type="SUPFAM" id="SSF102114">
    <property type="entry name" value="Radical SAM enzymes"/>
    <property type="match status" value="1"/>
</dbReference>
<organism evidence="8 9">
    <name type="scientific">Sutcliffiella rhizosphaerae</name>
    <dbReference type="NCBI Taxonomy" id="2880967"/>
    <lineage>
        <taxon>Bacteria</taxon>
        <taxon>Bacillati</taxon>
        <taxon>Bacillota</taxon>
        <taxon>Bacilli</taxon>
        <taxon>Bacillales</taxon>
        <taxon>Bacillaceae</taxon>
        <taxon>Sutcliffiella</taxon>
    </lineage>
</organism>
<evidence type="ECO:0000256" key="3">
    <source>
        <dbReference type="ARBA" id="ARBA00022723"/>
    </source>
</evidence>
<dbReference type="InterPro" id="IPR007197">
    <property type="entry name" value="rSAM"/>
</dbReference>
<evidence type="ECO:0000256" key="1">
    <source>
        <dbReference type="ARBA" id="ARBA00001966"/>
    </source>
</evidence>
<dbReference type="EMBL" id="CAKJTJ010000066">
    <property type="protein sequence ID" value="CAG9623699.1"/>
    <property type="molecule type" value="Genomic_DNA"/>
</dbReference>
<dbReference type="InterPro" id="IPR023885">
    <property type="entry name" value="4Fe4S-binding_SPASM_dom"/>
</dbReference>
<evidence type="ECO:0000259" key="7">
    <source>
        <dbReference type="PROSITE" id="PS51918"/>
    </source>
</evidence>
<dbReference type="SFLD" id="SFLDS00029">
    <property type="entry name" value="Radical_SAM"/>
    <property type="match status" value="1"/>
</dbReference>
<dbReference type="InterPro" id="IPR013785">
    <property type="entry name" value="Aldolase_TIM"/>
</dbReference>
<dbReference type="InterPro" id="IPR023867">
    <property type="entry name" value="Sulphatase_maturase_rSAM"/>
</dbReference>
<comment type="caution">
    <text evidence="8">The sequence shown here is derived from an EMBL/GenBank/DDBJ whole genome shotgun (WGS) entry which is preliminary data.</text>
</comment>
<dbReference type="RefSeq" id="WP_230505375.1">
    <property type="nucleotide sequence ID" value="NZ_CAKJTJ010000066.1"/>
</dbReference>
<proteinExistence type="inferred from homology"/>
<gene>
    <name evidence="8" type="primary">moaA</name>
    <name evidence="8" type="ORF">BACCIP111883_04531</name>
</gene>
<accession>A0ABM8YUN9</accession>
<dbReference type="Pfam" id="PF04055">
    <property type="entry name" value="Radical_SAM"/>
    <property type="match status" value="1"/>
</dbReference>
<comment type="cofactor">
    <cofactor evidence="1">
        <name>[4Fe-4S] cluster</name>
        <dbReference type="ChEBI" id="CHEBI:49883"/>
    </cofactor>
</comment>
<dbReference type="InterPro" id="IPR058240">
    <property type="entry name" value="rSAM_sf"/>
</dbReference>
<feature type="domain" description="Radical SAM core" evidence="7">
    <location>
        <begin position="103"/>
        <end position="350"/>
    </location>
</feature>
<sequence>MSIKEKVNKFTEKLDKEVGYKPSRFNVRTKDKNGNLLILNTYSNQFLRIDLEDTENVIKTLNKPNANLDQPYLSEFVKRGIIIPSTIDEFRRAEYLHQETLTLGGGLELTIMPNEDCNFRCKYCYESFAKNFMSESVQKGIIKFLEKNLHRYKFLNVSWFGGEPLTAIPIIEDLSRQMIDLCKKNRIPYAAGMTTNGYNLNLDVFKKMQKCRVRKYQITIDGTAETHDKQRVQINGDSTFEQIVKNLKDIKENIKSHSFHIMIRSNITGPVLHNIDKYIEFLKKEFSGDIRFSSFWQAAGNWGGDSVKQIESTFCNTTDYLSALGDASDEGISFNMYRDMMKPTGSVCYASKKNSFVIGSDGIIYKCTVAFDMEENQVGMLSENGIMHIDHDKHSLWVAGHESIDPTCQKCYFRPACQGATCPLERMKIDTQPCPDVKKSIKEYMRILAKDDNQIEDLRM</sequence>
<dbReference type="PROSITE" id="PS51918">
    <property type="entry name" value="RADICAL_SAM"/>
    <property type="match status" value="1"/>
</dbReference>
<reference evidence="8 9" key="1">
    <citation type="submission" date="2021-10" db="EMBL/GenBank/DDBJ databases">
        <authorList>
            <person name="Criscuolo A."/>
        </authorList>
    </citation>
    <scope>NUCLEOTIDE SEQUENCE [LARGE SCALE GENOMIC DNA]</scope>
    <source>
        <strain evidence="9">CIP 111883</strain>
    </source>
</reference>
<dbReference type="Gene3D" id="3.20.20.70">
    <property type="entry name" value="Aldolase class I"/>
    <property type="match status" value="1"/>
</dbReference>
<protein>
    <submittedName>
        <fullName evidence="8">GTP 3',8-cyclase</fullName>
    </submittedName>
</protein>
<keyword evidence="2" id="KW-0949">S-adenosyl-L-methionine</keyword>
<dbReference type="PANTHER" id="PTHR43273:SF3">
    <property type="entry name" value="ANAEROBIC SULFATASE-MATURATING ENZYME HOMOLOG ASLB-RELATED"/>
    <property type="match status" value="1"/>
</dbReference>
<dbReference type="SFLD" id="SFLDG01384">
    <property type="entry name" value="thioether_bond_formation_requi"/>
    <property type="match status" value="1"/>
</dbReference>
<dbReference type="NCBIfam" id="TIGR04085">
    <property type="entry name" value="rSAM_more_4Fe4S"/>
    <property type="match status" value="1"/>
</dbReference>
<dbReference type="CDD" id="cd01335">
    <property type="entry name" value="Radical_SAM"/>
    <property type="match status" value="1"/>
</dbReference>
<dbReference type="Proteomes" id="UP000789833">
    <property type="component" value="Unassembled WGS sequence"/>
</dbReference>
<evidence type="ECO:0000256" key="4">
    <source>
        <dbReference type="ARBA" id="ARBA00023004"/>
    </source>
</evidence>
<keyword evidence="3" id="KW-0479">Metal-binding</keyword>
<name>A0ABM8YUN9_9BACI</name>
<comment type="similarity">
    <text evidence="6">Belongs to the radical SAM superfamily. Anaerobic sulfatase-maturating enzyme family.</text>
</comment>
<evidence type="ECO:0000313" key="9">
    <source>
        <dbReference type="Proteomes" id="UP000789833"/>
    </source>
</evidence>
<dbReference type="PANTHER" id="PTHR43273">
    <property type="entry name" value="ANAEROBIC SULFATASE-MATURATING ENZYME HOMOLOG ASLB-RELATED"/>
    <property type="match status" value="1"/>
</dbReference>
<evidence type="ECO:0000256" key="6">
    <source>
        <dbReference type="ARBA" id="ARBA00023601"/>
    </source>
</evidence>
<keyword evidence="9" id="KW-1185">Reference proteome</keyword>
<evidence type="ECO:0000313" key="8">
    <source>
        <dbReference type="EMBL" id="CAG9623699.1"/>
    </source>
</evidence>
<evidence type="ECO:0000256" key="5">
    <source>
        <dbReference type="ARBA" id="ARBA00023014"/>
    </source>
</evidence>
<keyword evidence="4" id="KW-0408">Iron</keyword>
<evidence type="ECO:0000256" key="2">
    <source>
        <dbReference type="ARBA" id="ARBA00022691"/>
    </source>
</evidence>
<dbReference type="SFLD" id="SFLDG01067">
    <property type="entry name" value="SPASM/twitch_domain_containing"/>
    <property type="match status" value="1"/>
</dbReference>
<dbReference type="SFLD" id="SFLDG01386">
    <property type="entry name" value="main_SPASM_domain-containing"/>
    <property type="match status" value="1"/>
</dbReference>